<dbReference type="Gene3D" id="1.10.10.60">
    <property type="entry name" value="Homeodomain-like"/>
    <property type="match status" value="2"/>
</dbReference>
<dbReference type="InterPro" id="IPR020449">
    <property type="entry name" value="Tscrpt_reg_AraC-type_HTH"/>
</dbReference>
<feature type="domain" description="Response regulatory" evidence="10">
    <location>
        <begin position="2"/>
        <end position="118"/>
    </location>
</feature>
<evidence type="ECO:0000256" key="2">
    <source>
        <dbReference type="ARBA" id="ARBA00022490"/>
    </source>
</evidence>
<dbReference type="PROSITE" id="PS50110">
    <property type="entry name" value="RESPONSE_REGULATORY"/>
    <property type="match status" value="1"/>
</dbReference>
<reference evidence="12" key="1">
    <citation type="journal article" date="2019" name="Int. J. Syst. Evol. Microbiol.">
        <title>The Global Catalogue of Microorganisms (GCM) 10K type strain sequencing project: providing services to taxonomists for standard genome sequencing and annotation.</title>
        <authorList>
            <consortium name="The Broad Institute Genomics Platform"/>
            <consortium name="The Broad Institute Genome Sequencing Center for Infectious Disease"/>
            <person name="Wu L."/>
            <person name="Ma J."/>
        </authorList>
    </citation>
    <scope>NUCLEOTIDE SEQUENCE [LARGE SCALE GENOMIC DNA]</scope>
    <source>
        <strain evidence="12">KCTC 12907</strain>
    </source>
</reference>
<dbReference type="Pfam" id="PF12833">
    <property type="entry name" value="HTH_18"/>
    <property type="match status" value="1"/>
</dbReference>
<dbReference type="SUPFAM" id="SSF46689">
    <property type="entry name" value="Homeodomain-like"/>
    <property type="match status" value="1"/>
</dbReference>
<dbReference type="RefSeq" id="WP_378047940.1">
    <property type="nucleotide sequence ID" value="NZ_JBHMDN010000016.1"/>
</dbReference>
<feature type="modified residue" description="4-aspartylphosphate" evidence="8">
    <location>
        <position position="53"/>
    </location>
</feature>
<dbReference type="InterPro" id="IPR051552">
    <property type="entry name" value="HptR"/>
</dbReference>
<dbReference type="PRINTS" id="PR00032">
    <property type="entry name" value="HTHARAC"/>
</dbReference>
<evidence type="ECO:0000313" key="12">
    <source>
        <dbReference type="Proteomes" id="UP001596378"/>
    </source>
</evidence>
<evidence type="ECO:0000256" key="8">
    <source>
        <dbReference type="PROSITE-ProRule" id="PRU00169"/>
    </source>
</evidence>
<dbReference type="Proteomes" id="UP001596378">
    <property type="component" value="Unassembled WGS sequence"/>
</dbReference>
<dbReference type="Gene3D" id="3.40.50.2300">
    <property type="match status" value="1"/>
</dbReference>
<dbReference type="InterPro" id="IPR009057">
    <property type="entry name" value="Homeodomain-like_sf"/>
</dbReference>
<gene>
    <name evidence="11" type="ORF">ACFQMJ_04880</name>
</gene>
<dbReference type="InterPro" id="IPR011006">
    <property type="entry name" value="CheY-like_superfamily"/>
</dbReference>
<proteinExistence type="predicted"/>
<dbReference type="PANTHER" id="PTHR42713">
    <property type="entry name" value="HISTIDINE KINASE-RELATED"/>
    <property type="match status" value="1"/>
</dbReference>
<evidence type="ECO:0000256" key="5">
    <source>
        <dbReference type="ARBA" id="ARBA00023015"/>
    </source>
</evidence>
<comment type="subcellular location">
    <subcellularLocation>
        <location evidence="1">Cytoplasm</location>
    </subcellularLocation>
</comment>
<dbReference type="PROSITE" id="PS01124">
    <property type="entry name" value="HTH_ARAC_FAMILY_2"/>
    <property type="match status" value="1"/>
</dbReference>
<keyword evidence="3 8" id="KW-0597">Phosphoprotein</keyword>
<keyword evidence="2" id="KW-0963">Cytoplasm</keyword>
<sequence>MRICVIDDESAVRSSVVFKLKSLSDRLEVFDVEGGLEAMDKVRRIRPHLVITDILMPDVDGLELLSRIRSELPATRVVMLSGYNEFEYARKALQNGAVNYLLKPIDPDELRELLTAIEREEKEKLAADFQNGAGQLADQGIGLELLGADEAEMWFDEWTAKRVRLTEEGGAAGEETAGRIFTFRYNGIARGFVSRCGWSEEGSFAKPEQFAAALLHEAERWETDRFYGTGTALRRLSEQEQRRETQLRQAVLQAVKDQDPDRLAARLTAYLAFVEGFSAPQVRQKCAYLMAALDEALTTKFGAAIVEEHQLAYWTSWVDRYAVWRELRDRIEAFVVGGVRALIAAEQAEPHDLVERAMRLVRRQIGGQVGLESVASSLSVHSVTLSRLFKQQTGENFVRFVVREKMKQAAKLLAETDRKAADIAEQVGYTDYRYFALLFKQAHGFTPSEYRKRTEC</sequence>
<evidence type="ECO:0000256" key="7">
    <source>
        <dbReference type="ARBA" id="ARBA00023163"/>
    </source>
</evidence>
<name>A0ABW2F446_9BACL</name>
<evidence type="ECO:0000259" key="10">
    <source>
        <dbReference type="PROSITE" id="PS50110"/>
    </source>
</evidence>
<dbReference type="InterPro" id="IPR001789">
    <property type="entry name" value="Sig_transdc_resp-reg_receiver"/>
</dbReference>
<keyword evidence="4" id="KW-0902">Two-component regulatory system</keyword>
<feature type="domain" description="HTH araC/xylS-type" evidence="9">
    <location>
        <begin position="355"/>
        <end position="453"/>
    </location>
</feature>
<evidence type="ECO:0000313" key="11">
    <source>
        <dbReference type="EMBL" id="MFC7147863.1"/>
    </source>
</evidence>
<dbReference type="SMART" id="SM00448">
    <property type="entry name" value="REC"/>
    <property type="match status" value="1"/>
</dbReference>
<keyword evidence="6" id="KW-0238">DNA-binding</keyword>
<dbReference type="PANTHER" id="PTHR42713:SF3">
    <property type="entry name" value="TRANSCRIPTIONAL REGULATORY PROTEIN HPTR"/>
    <property type="match status" value="1"/>
</dbReference>
<keyword evidence="5" id="KW-0805">Transcription regulation</keyword>
<organism evidence="11 12">
    <name type="scientific">Cohnella cellulosilytica</name>
    <dbReference type="NCBI Taxonomy" id="986710"/>
    <lineage>
        <taxon>Bacteria</taxon>
        <taxon>Bacillati</taxon>
        <taxon>Bacillota</taxon>
        <taxon>Bacilli</taxon>
        <taxon>Bacillales</taxon>
        <taxon>Paenibacillaceae</taxon>
        <taxon>Cohnella</taxon>
    </lineage>
</organism>
<evidence type="ECO:0000256" key="3">
    <source>
        <dbReference type="ARBA" id="ARBA00022553"/>
    </source>
</evidence>
<dbReference type="Pfam" id="PF00072">
    <property type="entry name" value="Response_reg"/>
    <property type="match status" value="1"/>
</dbReference>
<evidence type="ECO:0000256" key="4">
    <source>
        <dbReference type="ARBA" id="ARBA00023012"/>
    </source>
</evidence>
<evidence type="ECO:0000259" key="9">
    <source>
        <dbReference type="PROSITE" id="PS01124"/>
    </source>
</evidence>
<keyword evidence="7" id="KW-0804">Transcription</keyword>
<dbReference type="EMBL" id="JBHTAI010000002">
    <property type="protein sequence ID" value="MFC7147863.1"/>
    <property type="molecule type" value="Genomic_DNA"/>
</dbReference>
<dbReference type="SUPFAM" id="SSF52172">
    <property type="entry name" value="CheY-like"/>
    <property type="match status" value="1"/>
</dbReference>
<dbReference type="SMART" id="SM00342">
    <property type="entry name" value="HTH_ARAC"/>
    <property type="match status" value="1"/>
</dbReference>
<dbReference type="CDD" id="cd17536">
    <property type="entry name" value="REC_YesN-like"/>
    <property type="match status" value="1"/>
</dbReference>
<keyword evidence="12" id="KW-1185">Reference proteome</keyword>
<evidence type="ECO:0000256" key="1">
    <source>
        <dbReference type="ARBA" id="ARBA00004496"/>
    </source>
</evidence>
<protein>
    <submittedName>
        <fullName evidence="11">Response regulator</fullName>
    </submittedName>
</protein>
<evidence type="ECO:0000256" key="6">
    <source>
        <dbReference type="ARBA" id="ARBA00023125"/>
    </source>
</evidence>
<dbReference type="InterPro" id="IPR018060">
    <property type="entry name" value="HTH_AraC"/>
</dbReference>
<accession>A0ABW2F446</accession>
<comment type="caution">
    <text evidence="11">The sequence shown here is derived from an EMBL/GenBank/DDBJ whole genome shotgun (WGS) entry which is preliminary data.</text>
</comment>